<name>A0A6C2U0N2_PONDE</name>
<evidence type="ECO:0000313" key="8">
    <source>
        <dbReference type="Proteomes" id="UP000366872"/>
    </source>
</evidence>
<dbReference type="InterPro" id="IPR050738">
    <property type="entry name" value="Sulfatase"/>
</dbReference>
<organism evidence="7 8">
    <name type="scientific">Pontiella desulfatans</name>
    <dbReference type="NCBI Taxonomy" id="2750659"/>
    <lineage>
        <taxon>Bacteria</taxon>
        <taxon>Pseudomonadati</taxon>
        <taxon>Kiritimatiellota</taxon>
        <taxon>Kiritimatiellia</taxon>
        <taxon>Kiritimatiellales</taxon>
        <taxon>Pontiellaceae</taxon>
        <taxon>Pontiella</taxon>
    </lineage>
</organism>
<evidence type="ECO:0000256" key="4">
    <source>
        <dbReference type="ARBA" id="ARBA00022837"/>
    </source>
</evidence>
<feature type="chain" id="PRO_5028802307" evidence="5">
    <location>
        <begin position="19"/>
        <end position="454"/>
    </location>
</feature>
<dbReference type="AlphaFoldDB" id="A0A6C2U0N2"/>
<evidence type="ECO:0000256" key="2">
    <source>
        <dbReference type="ARBA" id="ARBA00022723"/>
    </source>
</evidence>
<keyword evidence="3" id="KW-0378">Hydrolase</keyword>
<dbReference type="PANTHER" id="PTHR42693:SF53">
    <property type="entry name" value="ENDO-4-O-SULFATASE"/>
    <property type="match status" value="1"/>
</dbReference>
<keyword evidence="8" id="KW-1185">Reference proteome</keyword>
<dbReference type="CDD" id="cd16144">
    <property type="entry name" value="ARS_like"/>
    <property type="match status" value="1"/>
</dbReference>
<evidence type="ECO:0000313" key="7">
    <source>
        <dbReference type="EMBL" id="VGO13510.1"/>
    </source>
</evidence>
<proteinExistence type="inferred from homology"/>
<keyword evidence="5" id="KW-0732">Signal</keyword>
<dbReference type="RefSeq" id="WP_136079079.1">
    <property type="nucleotide sequence ID" value="NZ_CAAHFG010000001.1"/>
</dbReference>
<reference evidence="7 8" key="1">
    <citation type="submission" date="2019-04" db="EMBL/GenBank/DDBJ databases">
        <authorList>
            <person name="Van Vliet M D."/>
        </authorList>
    </citation>
    <scope>NUCLEOTIDE SEQUENCE [LARGE SCALE GENOMIC DNA]</scope>
    <source>
        <strain evidence="7 8">F1</strain>
    </source>
</reference>
<protein>
    <submittedName>
        <fullName evidence="7">Arylsulfatase</fullName>
    </submittedName>
</protein>
<sequence>MKLKIALLAACTTASLQAQPPNIVLLFSDDAGYADFGFHGSTECQTPRLDQLAKQSIRCTQAYVSASVCGPSRAGLLTGRYQQRFGFEENNVPRAMSDAGLTGEDMGLPLDQKTVADYLKAQGYRSIILGKWHQGGADRFHPLKRGFDEFYGFRGGARSYYAYKKGQKVDPLNWMERDFAGFKEHDGYLTDVLADEACAFIERNQKDPFFVFLSFNAVHAPMHARDEDMAHFPKLKGNRKKQAAMMLAMDRACGQVLDQLETLGLAENTLVVFTNDNGGTPQNSAKNDPLSGVKATHLEGGIRVPFLIKWPGKFTADTTYAHPISLLDLLPTFVDVAGGADTLQKIDGVSLLPYLTGKKADRPHQTLYWKKETRAAIREGDLKLIRLPDRPAELYDISKDPSEVNNLAAAQPQTVRELYKKIFAWELELERPIWQLKRKYEGSSMERFDGYRQK</sequence>
<dbReference type="PANTHER" id="PTHR42693">
    <property type="entry name" value="ARYLSULFATASE FAMILY MEMBER"/>
    <property type="match status" value="1"/>
</dbReference>
<dbReference type="GO" id="GO:0046872">
    <property type="term" value="F:metal ion binding"/>
    <property type="evidence" value="ECO:0007669"/>
    <property type="project" value="UniProtKB-KW"/>
</dbReference>
<dbReference type="GO" id="GO:0004065">
    <property type="term" value="F:arylsulfatase activity"/>
    <property type="evidence" value="ECO:0007669"/>
    <property type="project" value="TreeGrafter"/>
</dbReference>
<dbReference type="Gene3D" id="3.40.720.10">
    <property type="entry name" value="Alkaline Phosphatase, subunit A"/>
    <property type="match status" value="1"/>
</dbReference>
<dbReference type="InterPro" id="IPR017850">
    <property type="entry name" value="Alkaline_phosphatase_core_sf"/>
</dbReference>
<dbReference type="InterPro" id="IPR000917">
    <property type="entry name" value="Sulfatase_N"/>
</dbReference>
<dbReference type="InterPro" id="IPR024607">
    <property type="entry name" value="Sulfatase_CS"/>
</dbReference>
<keyword evidence="2" id="KW-0479">Metal-binding</keyword>
<accession>A0A6C2U0N2</accession>
<comment type="similarity">
    <text evidence="1">Belongs to the sulfatase family.</text>
</comment>
<dbReference type="SUPFAM" id="SSF53649">
    <property type="entry name" value="Alkaline phosphatase-like"/>
    <property type="match status" value="1"/>
</dbReference>
<feature type="signal peptide" evidence="5">
    <location>
        <begin position="1"/>
        <end position="18"/>
    </location>
</feature>
<gene>
    <name evidence="7" type="primary">atsA_119</name>
    <name evidence="7" type="ORF">PDESU_02067</name>
</gene>
<dbReference type="Pfam" id="PF00884">
    <property type="entry name" value="Sulfatase"/>
    <property type="match status" value="1"/>
</dbReference>
<feature type="domain" description="Sulfatase N-terminal" evidence="6">
    <location>
        <begin position="21"/>
        <end position="338"/>
    </location>
</feature>
<evidence type="ECO:0000256" key="5">
    <source>
        <dbReference type="SAM" id="SignalP"/>
    </source>
</evidence>
<dbReference type="Gene3D" id="3.30.1120.10">
    <property type="match status" value="1"/>
</dbReference>
<dbReference type="Proteomes" id="UP000366872">
    <property type="component" value="Unassembled WGS sequence"/>
</dbReference>
<evidence type="ECO:0000256" key="1">
    <source>
        <dbReference type="ARBA" id="ARBA00008779"/>
    </source>
</evidence>
<keyword evidence="4" id="KW-0106">Calcium</keyword>
<evidence type="ECO:0000259" key="6">
    <source>
        <dbReference type="Pfam" id="PF00884"/>
    </source>
</evidence>
<dbReference type="PROSITE" id="PS00523">
    <property type="entry name" value="SULFATASE_1"/>
    <property type="match status" value="1"/>
</dbReference>
<dbReference type="EMBL" id="CAAHFG010000001">
    <property type="protein sequence ID" value="VGO13510.1"/>
    <property type="molecule type" value="Genomic_DNA"/>
</dbReference>
<evidence type="ECO:0000256" key="3">
    <source>
        <dbReference type="ARBA" id="ARBA00022801"/>
    </source>
</evidence>